<reference evidence="2" key="1">
    <citation type="submission" date="2025-08" db="UniProtKB">
        <authorList>
            <consortium name="RefSeq"/>
        </authorList>
    </citation>
    <scope>IDENTIFICATION</scope>
    <source>
        <tissue evidence="2">Silk gland</tissue>
    </source>
</reference>
<dbReference type="RefSeq" id="XP_028033768.1">
    <property type="nucleotide sequence ID" value="XM_028177967.1"/>
</dbReference>
<dbReference type="GeneID" id="114245698"/>
<dbReference type="Proteomes" id="UP000504629">
    <property type="component" value="Unplaced"/>
</dbReference>
<dbReference type="OrthoDB" id="7883576at2759"/>
<accession>A0A6J2JWI0</accession>
<proteinExistence type="predicted"/>
<evidence type="ECO:0000313" key="2">
    <source>
        <dbReference type="RefSeq" id="XP_028033768.1"/>
    </source>
</evidence>
<dbReference type="AlphaFoldDB" id="A0A6J2JWI0"/>
<keyword evidence="1" id="KW-1185">Reference proteome</keyword>
<name>A0A6J2JWI0_BOMMA</name>
<protein>
    <submittedName>
        <fullName evidence="2">Uncharacterized protein LOC114245698</fullName>
    </submittedName>
</protein>
<gene>
    <name evidence="2" type="primary">LOC114245698</name>
</gene>
<organism evidence="1 2">
    <name type="scientific">Bombyx mandarina</name>
    <name type="common">Wild silk moth</name>
    <name type="synonym">Wild silkworm</name>
    <dbReference type="NCBI Taxonomy" id="7092"/>
    <lineage>
        <taxon>Eukaryota</taxon>
        <taxon>Metazoa</taxon>
        <taxon>Ecdysozoa</taxon>
        <taxon>Arthropoda</taxon>
        <taxon>Hexapoda</taxon>
        <taxon>Insecta</taxon>
        <taxon>Pterygota</taxon>
        <taxon>Neoptera</taxon>
        <taxon>Endopterygota</taxon>
        <taxon>Lepidoptera</taxon>
        <taxon>Glossata</taxon>
        <taxon>Ditrysia</taxon>
        <taxon>Bombycoidea</taxon>
        <taxon>Bombycidae</taxon>
        <taxon>Bombycinae</taxon>
        <taxon>Bombyx</taxon>
    </lineage>
</organism>
<sequence>MNDSSSFSSLLALVDNHLSQSNVPETESVNPQGHSSKAIAIPLNNGIRKGMSDSRLSSPSQRFIESHSSMSVSPIKSVLVEQVTNMLKAKEHKYEDNQVLDVKLNELTIHSNDDSVDLITALGTPFENKVFEENILSTSTTSSSLYLHESDDFPIEEIFDKSCPENNIQNLQPCKRDMSYILHNMIHRAKCSTFGKIVSARIKPIPVPYLKEQVTSNIVPFDFKTKSPCDMIKDRLNKSLLLMEIN</sequence>
<evidence type="ECO:0000313" key="1">
    <source>
        <dbReference type="Proteomes" id="UP000504629"/>
    </source>
</evidence>
<dbReference type="KEGG" id="bman:114245698"/>